<comment type="similarity">
    <text evidence="1">Belongs to the T4likevirus baseplate wedge protein gp10 family.</text>
</comment>
<dbReference type="Pfam" id="PF21939">
    <property type="entry name" value="Gp10_C"/>
    <property type="match status" value="1"/>
</dbReference>
<sequence>MKQNLKIGNVVDDGTGDYLRAGGLKLNSNFDELYYQLGDGDVPHAAGAWKTHKTSDGADVAADFGKSYTLDTTAGRINFKLPKGSITDYNKVIRVRDVFNTWQRQPVSLIPATGDTIKGAATPKEIARNLADLELVYCAPGRWEYIDNKQVDKISNNDLATVVREDFVATEGQTDFLDVFSGYDYNIASLQVYHRGNLLFYAEKGKDFDKSIAEFGSPDTNPADIKALDGRNIRIKMACKAGDTVTVVSFMDGISQWRSSYNRREVRILDKNFTQKTTINGSIVVADLATKTSITVAELGIDTSSPINPRSLQVYLNSTLLYEAGTAGLPTFICEGYDHITDSASCATVNGNWKESYTDYLFTTDDATGIIEEFKFDRKFEDNDVLSIVWYNNDIGTTLDIDDITDVTNEMYVAIGSTLSITGAVNITDFDHPGWPNVEPAAASETKPSSVGSIFELVYPIGTIYENAVNPNNPATYMGFGQWKRWGEGKFLAGWSSDSSNAAFGLNNNDINASGDPSHTAGGTHGVESIYIKDVNVPKLKTDDKVLVSDANGNIVIGGCQFDPDDNGPAYTKYREDNATINKQFDPDAQAVATMPPYITVYRWLRIS</sequence>
<evidence type="ECO:0000259" key="5">
    <source>
        <dbReference type="Pfam" id="PF23618"/>
    </source>
</evidence>
<dbReference type="GeneID" id="65108364"/>
<evidence type="ECO:0000313" key="6">
    <source>
        <dbReference type="EMBL" id="BBC78225.1"/>
    </source>
</evidence>
<comment type="function">
    <text evidence="1">Baseplate protein. Involved in the tail assembly.</text>
</comment>
<feature type="domain" description="Baseplate wedge protein gp10" evidence="4">
    <location>
        <begin position="270"/>
        <end position="393"/>
    </location>
</feature>
<dbReference type="Pfam" id="PF23618">
    <property type="entry name" value="T4_gp9_10_C"/>
    <property type="match status" value="1"/>
</dbReference>
<dbReference type="RefSeq" id="YP_010090872.1">
    <property type="nucleotide sequence ID" value="NC_055721.1"/>
</dbReference>
<dbReference type="Gene3D" id="1.20.5.960">
    <property type="entry name" value="Bacteriophage t4 gene product 9 (gp9)"/>
    <property type="match status" value="1"/>
</dbReference>
<dbReference type="HAMAP" id="MF_04106">
    <property type="entry name" value="BP10_T4"/>
    <property type="match status" value="1"/>
</dbReference>
<dbReference type="GO" id="GO:0098025">
    <property type="term" value="C:virus tail, baseplate"/>
    <property type="evidence" value="ECO:0007669"/>
    <property type="project" value="UniProtKB-UniRule"/>
</dbReference>
<feature type="domain" description="Baseplate structural protein Gp10 C-terminal" evidence="3">
    <location>
        <begin position="454"/>
        <end position="607"/>
    </location>
</feature>
<evidence type="ECO:0000259" key="4">
    <source>
        <dbReference type="Pfam" id="PF22670"/>
    </source>
</evidence>
<comment type="induction">
    <text evidence="1">Expressed in the late phase of the viral replicative cycle.</text>
</comment>
<feature type="disulfide bond" description="Interchain (with GP7); alternate" evidence="1">
    <location>
        <position position="560"/>
    </location>
</feature>
<dbReference type="KEGG" id="vg:65108364"/>
<evidence type="ECO:0000256" key="1">
    <source>
        <dbReference type="HAMAP-Rule" id="MF_04106"/>
    </source>
</evidence>
<dbReference type="Pfam" id="PF07880">
    <property type="entry name" value="T4_gp9_10_N"/>
    <property type="match status" value="1"/>
</dbReference>
<organism evidence="6 7">
    <name type="scientific">Escherichia phage EcS1</name>
    <dbReference type="NCBI Taxonomy" id="2083276"/>
    <lineage>
        <taxon>Viruses</taxon>
        <taxon>Duplodnaviria</taxon>
        <taxon>Heunggongvirae</taxon>
        <taxon>Uroviricota</taxon>
        <taxon>Caudoviricetes</taxon>
        <taxon>Pantevenvirales</taxon>
        <taxon>Straboviridae</taxon>
        <taxon>Tevenvirinae</taxon>
        <taxon>Kagamiyamavirus</taxon>
        <taxon>Kagamiyamavirus ecs1</taxon>
    </lineage>
</organism>
<keyword evidence="1" id="KW-1015">Disulfide bond</keyword>
<dbReference type="InterPro" id="IPR036240">
    <property type="entry name" value="Gp9-like_sf"/>
</dbReference>
<dbReference type="Proteomes" id="UP000250157">
    <property type="component" value="Segment"/>
</dbReference>
<dbReference type="Pfam" id="PF22670">
    <property type="entry name" value="Gp10_D3"/>
    <property type="match status" value="1"/>
</dbReference>
<keyword evidence="7" id="KW-1185">Reference proteome</keyword>
<dbReference type="EMBL" id="LC371242">
    <property type="protein sequence ID" value="BBC78225.1"/>
    <property type="molecule type" value="Genomic_DNA"/>
</dbReference>
<comment type="subcellular location">
    <subcellularLocation>
        <location evidence="1">Virion</location>
    </subcellularLocation>
    <text evidence="1">Present in the baseplate.</text>
</comment>
<keyword evidence="1" id="KW-0426">Late protein</keyword>
<keyword evidence="1" id="KW-0946">Virion</keyword>
<keyword evidence="1" id="KW-1245">Viral tail assembly</keyword>
<keyword evidence="1" id="KW-1188">Viral release from host cell</keyword>
<feature type="domain" description="Baseplate structural protein Gp9/Gp10 N-terminal" evidence="2">
    <location>
        <begin position="2"/>
        <end position="154"/>
    </location>
</feature>
<dbReference type="InterPro" id="IPR008987">
    <property type="entry name" value="Baseplate_struct_prot_Gp9/10_N"/>
</dbReference>
<dbReference type="GO" id="GO:0019076">
    <property type="term" value="P:viral release from host cell"/>
    <property type="evidence" value="ECO:0007669"/>
    <property type="project" value="InterPro"/>
</dbReference>
<evidence type="ECO:0000313" key="7">
    <source>
        <dbReference type="Proteomes" id="UP000250157"/>
    </source>
</evidence>
<feature type="domain" description="Baseplate protein gp9-like C-terminal" evidence="5">
    <location>
        <begin position="167"/>
        <end position="268"/>
    </location>
</feature>
<dbReference type="InterPro" id="IPR054430">
    <property type="entry name" value="Gp10_D3"/>
</dbReference>
<keyword evidence="1" id="KW-1226">Viral baseplate protein</keyword>
<evidence type="ECO:0000259" key="2">
    <source>
        <dbReference type="Pfam" id="PF07880"/>
    </source>
</evidence>
<feature type="disulfide bond" description="Interchain; alternate" evidence="1">
    <location>
        <position position="560"/>
    </location>
</feature>
<dbReference type="InterPro" id="IPR053827">
    <property type="entry name" value="Gp10_C"/>
</dbReference>
<name>A0A2Z5ZCM2_9CAUD</name>
<dbReference type="InterPro" id="IPR056391">
    <property type="entry name" value="Baseplate_gp9_C"/>
</dbReference>
<accession>A0A2Z5ZCM2</accession>
<keyword evidence="1" id="KW-1227">Viral tail protein</keyword>
<dbReference type="InterPro" id="IPR034695">
    <property type="entry name" value="BP10_T4"/>
</dbReference>
<protein>
    <recommendedName>
        <fullName evidence="1">Baseplate wedge protein gp10</fullName>
    </recommendedName>
</protein>
<comment type="subunit">
    <text evidence="1">Homotrimer; disulfide-linked. Heteromultimer with gp7; a gp10 molecule is disulfide-linked to gp7 and the other two remaining gp10 molecules form a disulfide bond.</text>
</comment>
<dbReference type="SUPFAM" id="SSF50017">
    <property type="entry name" value="gp9"/>
    <property type="match status" value="1"/>
</dbReference>
<reference evidence="6 7" key="1">
    <citation type="submission" date="2018-02" db="EMBL/GenBank/DDBJ databases">
        <title>Full genome sequencing of a novel polyvalent bacteriophage as one of T4-Family member.</title>
        <authorList>
            <person name="Kawasaki T."/>
            <person name="Saad A.M."/>
            <person name="Yamada T."/>
        </authorList>
    </citation>
    <scope>NUCLEOTIDE SEQUENCE [LARGE SCALE GENOMIC DNA]</scope>
    <source>
        <strain evidence="6 7">EcS1</strain>
    </source>
</reference>
<dbReference type="GO" id="GO:0098003">
    <property type="term" value="P:viral tail assembly"/>
    <property type="evidence" value="ECO:0007669"/>
    <property type="project" value="UniProtKB-KW"/>
</dbReference>
<evidence type="ECO:0000259" key="3">
    <source>
        <dbReference type="Pfam" id="PF21939"/>
    </source>
</evidence>
<proteinExistence type="evidence at transcript level"/>